<reference evidence="2 3" key="1">
    <citation type="submission" date="2014-02" db="EMBL/GenBank/DDBJ databases">
        <title>The small core and large imbalanced accessory genome model reveals a collaborative survival strategy of Sorangium cellulosum strains in nature.</title>
        <authorList>
            <person name="Han K."/>
            <person name="Peng R."/>
            <person name="Blom J."/>
            <person name="Li Y.-Z."/>
        </authorList>
    </citation>
    <scope>NUCLEOTIDE SEQUENCE [LARGE SCALE GENOMIC DNA]</scope>
    <source>
        <strain evidence="2 3">So0007-03</strain>
    </source>
</reference>
<feature type="compositionally biased region" description="Basic and acidic residues" evidence="1">
    <location>
        <begin position="69"/>
        <end position="94"/>
    </location>
</feature>
<feature type="region of interest" description="Disordered" evidence="1">
    <location>
        <begin position="1"/>
        <end position="94"/>
    </location>
</feature>
<dbReference type="Proteomes" id="UP000075502">
    <property type="component" value="Unassembled WGS sequence"/>
</dbReference>
<feature type="compositionally biased region" description="Basic and acidic residues" evidence="1">
    <location>
        <begin position="30"/>
        <end position="40"/>
    </location>
</feature>
<dbReference type="AlphaFoldDB" id="A0A150U2D1"/>
<proteinExistence type="predicted"/>
<evidence type="ECO:0000313" key="3">
    <source>
        <dbReference type="Proteomes" id="UP000075502"/>
    </source>
</evidence>
<dbReference type="EMBL" id="JEME01000125">
    <property type="protein sequence ID" value="KYG11125.1"/>
    <property type="molecule type" value="Genomic_DNA"/>
</dbReference>
<organism evidence="2 3">
    <name type="scientific">Sorangium cellulosum</name>
    <name type="common">Polyangium cellulosum</name>
    <dbReference type="NCBI Taxonomy" id="56"/>
    <lineage>
        <taxon>Bacteria</taxon>
        <taxon>Pseudomonadati</taxon>
        <taxon>Myxococcota</taxon>
        <taxon>Polyangia</taxon>
        <taxon>Polyangiales</taxon>
        <taxon>Polyangiaceae</taxon>
        <taxon>Sorangium</taxon>
    </lineage>
</organism>
<evidence type="ECO:0000256" key="1">
    <source>
        <dbReference type="SAM" id="MobiDB-lite"/>
    </source>
</evidence>
<sequence>MSAKRASGREARAGGPTKPRGPGEGAQPREPIEPTERKGGAPDNAAGSGQEEARASEAGDEELSPEALEAPREEEEHGEPLDRGHVCEDKGLDR</sequence>
<gene>
    <name evidence="2" type="ORF">BE21_08570</name>
</gene>
<name>A0A150U2D1_SORCE</name>
<accession>A0A150U2D1</accession>
<protein>
    <submittedName>
        <fullName evidence="2">Uncharacterized protein</fullName>
    </submittedName>
</protein>
<evidence type="ECO:0000313" key="2">
    <source>
        <dbReference type="EMBL" id="KYG11125.1"/>
    </source>
</evidence>
<comment type="caution">
    <text evidence="2">The sequence shown here is derived from an EMBL/GenBank/DDBJ whole genome shotgun (WGS) entry which is preliminary data.</text>
</comment>